<evidence type="ECO:0000259" key="2">
    <source>
        <dbReference type="Pfam" id="PF19291"/>
    </source>
</evidence>
<dbReference type="GO" id="GO:0004553">
    <property type="term" value="F:hydrolase activity, hydrolyzing O-glycosyl compounds"/>
    <property type="evidence" value="ECO:0007669"/>
    <property type="project" value="TreeGrafter"/>
</dbReference>
<proteinExistence type="predicted"/>
<protein>
    <submittedName>
        <fullName evidence="3">GH15 family glucan-1,4-alpha-glucosidase</fullName>
    </submittedName>
</protein>
<evidence type="ECO:0000313" key="3">
    <source>
        <dbReference type="EMBL" id="MBB5843345.1"/>
    </source>
</evidence>
<accession>A0A841AP63</accession>
<reference evidence="3 4" key="1">
    <citation type="submission" date="2020-08" db="EMBL/GenBank/DDBJ databases">
        <title>Sequencing the genomes of 1000 actinobacteria strains.</title>
        <authorList>
            <person name="Klenk H.-P."/>
        </authorList>
    </citation>
    <scope>NUCLEOTIDE SEQUENCE [LARGE SCALE GENOMIC DNA]</scope>
    <source>
        <strain evidence="3 4">DSM 105784</strain>
    </source>
</reference>
<evidence type="ECO:0000313" key="4">
    <source>
        <dbReference type="Proteomes" id="UP000536685"/>
    </source>
</evidence>
<dbReference type="InterPro" id="IPR012341">
    <property type="entry name" value="6hp_glycosidase-like_sf"/>
</dbReference>
<dbReference type="Pfam" id="PF00723">
    <property type="entry name" value="Glyco_hydro_15"/>
    <property type="match status" value="1"/>
</dbReference>
<dbReference type="Pfam" id="PF19291">
    <property type="entry name" value="TREH_N"/>
    <property type="match status" value="1"/>
</dbReference>
<evidence type="ECO:0000259" key="1">
    <source>
        <dbReference type="Pfam" id="PF00723"/>
    </source>
</evidence>
<dbReference type="PANTHER" id="PTHR31616">
    <property type="entry name" value="TREHALASE"/>
    <property type="match status" value="1"/>
</dbReference>
<name>A0A841AP63_9MICO</name>
<feature type="domain" description="Trehalase-like N-terminal" evidence="2">
    <location>
        <begin position="25"/>
        <end position="123"/>
    </location>
</feature>
<keyword evidence="4" id="KW-1185">Reference proteome</keyword>
<dbReference type="InterPro" id="IPR008928">
    <property type="entry name" value="6-hairpin_glycosidase_sf"/>
</dbReference>
<feature type="domain" description="GH15-like" evidence="1">
    <location>
        <begin position="237"/>
        <end position="590"/>
    </location>
</feature>
<gene>
    <name evidence="3" type="ORF">HD599_001668</name>
</gene>
<sequence>MARRTTAPPASRDSGYVDLRSYGAIGDGRTVALIAEDGSVDWLPIPSLDSIPVFARLLDADGGGAIALAPVEPFTVKRRYVPATNVLETTFTTDSGVARVTDALVTGVAGRLPWVELARRIEGVDGDVKFRWKVAPGSRLGSASPWIDVTTHGQVIRIDGVTIAVRGIDNGARRSGNQAIAGTFTTAAGSLHQVTVVGTSNEPLHLPDPGNVDRGIDRTIENWRAWSREFNYDGPWSDAVQRSALALKLLIFSPTGAIAAAATTSLPESLAGGKNWDYRFAWVRDLAYTVTALIRFGLREETHGSVSWLLRTIRDNGPDLHVFYTLDGDVPSGVEEHDMAGWRGNKPVVTGNPAGGQLQLGVYGDLFDVMRRYVEAGNILDAETGRLLAEVADTTCDAWHRQDHGMWELPDVHHYTSSKMGCWSALDNAVKLCELGQIPGSAARWAAERDAIKEWVEENCWSEERQAYTFYAGSDDLDASILLHGPSGFERGPRMASTIDAIRDELGAGPLLYRYSGVQAEEATFVSCAFWAAAALACVGRQDDAVALMDELVDLGNDVGLYSEMIDAESHAFLGNFPQGLSHLALVNTAITIEELSRD</sequence>
<dbReference type="GO" id="GO:0005975">
    <property type="term" value="P:carbohydrate metabolic process"/>
    <property type="evidence" value="ECO:0007669"/>
    <property type="project" value="InterPro"/>
</dbReference>
<comment type="caution">
    <text evidence="3">The sequence shown here is derived from an EMBL/GenBank/DDBJ whole genome shotgun (WGS) entry which is preliminary data.</text>
</comment>
<dbReference type="Gene3D" id="1.50.10.10">
    <property type="match status" value="1"/>
</dbReference>
<dbReference type="SUPFAM" id="SSF48208">
    <property type="entry name" value="Six-hairpin glycosidases"/>
    <property type="match status" value="1"/>
</dbReference>
<dbReference type="Proteomes" id="UP000536685">
    <property type="component" value="Unassembled WGS sequence"/>
</dbReference>
<organism evidence="3 4">
    <name type="scientific">Conyzicola lurida</name>
    <dbReference type="NCBI Taxonomy" id="1172621"/>
    <lineage>
        <taxon>Bacteria</taxon>
        <taxon>Bacillati</taxon>
        <taxon>Actinomycetota</taxon>
        <taxon>Actinomycetes</taxon>
        <taxon>Micrococcales</taxon>
        <taxon>Microbacteriaceae</taxon>
        <taxon>Conyzicola</taxon>
    </lineage>
</organism>
<dbReference type="InterPro" id="IPR011613">
    <property type="entry name" value="GH15-like"/>
</dbReference>
<dbReference type="AlphaFoldDB" id="A0A841AP63"/>
<dbReference type="EMBL" id="JACHMJ010000001">
    <property type="protein sequence ID" value="MBB5843345.1"/>
    <property type="molecule type" value="Genomic_DNA"/>
</dbReference>
<dbReference type="InterPro" id="IPR045582">
    <property type="entry name" value="Trehalase-like_N"/>
</dbReference>
<dbReference type="RefSeq" id="WP_184235916.1">
    <property type="nucleotide sequence ID" value="NZ_JACHMJ010000001.1"/>
</dbReference>
<dbReference type="PANTHER" id="PTHR31616:SF0">
    <property type="entry name" value="GLUCAN 1,4-ALPHA-GLUCOSIDASE"/>
    <property type="match status" value="1"/>
</dbReference>